<dbReference type="Proteomes" id="UP000689195">
    <property type="component" value="Unassembled WGS sequence"/>
</dbReference>
<protein>
    <recommendedName>
        <fullName evidence="8">Palmitoyltransferase</fullName>
        <ecNumber evidence="8">2.3.1.225</ecNumber>
    </recommendedName>
</protein>
<proteinExistence type="inferred from homology"/>
<dbReference type="InterPro" id="IPR039859">
    <property type="entry name" value="PFA4/ZDH16/20/ERF2-like"/>
</dbReference>
<keyword evidence="6 8" id="KW-0012">Acyltransferase</keyword>
<evidence type="ECO:0000256" key="3">
    <source>
        <dbReference type="ARBA" id="ARBA00022692"/>
    </source>
</evidence>
<comment type="catalytic activity">
    <reaction evidence="8">
        <text>L-cysteinyl-[protein] + hexadecanoyl-CoA = S-hexadecanoyl-L-cysteinyl-[protein] + CoA</text>
        <dbReference type="Rhea" id="RHEA:36683"/>
        <dbReference type="Rhea" id="RHEA-COMP:10131"/>
        <dbReference type="Rhea" id="RHEA-COMP:11032"/>
        <dbReference type="ChEBI" id="CHEBI:29950"/>
        <dbReference type="ChEBI" id="CHEBI:57287"/>
        <dbReference type="ChEBI" id="CHEBI:57379"/>
        <dbReference type="ChEBI" id="CHEBI:74151"/>
        <dbReference type="EC" id="2.3.1.225"/>
    </reaction>
</comment>
<reference evidence="10" key="1">
    <citation type="submission" date="2021-01" db="EMBL/GenBank/DDBJ databases">
        <authorList>
            <consortium name="Genoscope - CEA"/>
            <person name="William W."/>
        </authorList>
    </citation>
    <scope>NUCLEOTIDE SEQUENCE</scope>
</reference>
<evidence type="ECO:0000256" key="4">
    <source>
        <dbReference type="ARBA" id="ARBA00022989"/>
    </source>
</evidence>
<evidence type="ECO:0000256" key="6">
    <source>
        <dbReference type="ARBA" id="ARBA00023315"/>
    </source>
</evidence>
<dbReference type="OrthoDB" id="9909019at2759"/>
<feature type="domain" description="Palmitoyltransferase DHHC" evidence="9">
    <location>
        <begin position="39"/>
        <end position="77"/>
    </location>
</feature>
<dbReference type="GO" id="GO:0005783">
    <property type="term" value="C:endoplasmic reticulum"/>
    <property type="evidence" value="ECO:0007669"/>
    <property type="project" value="TreeGrafter"/>
</dbReference>
<dbReference type="GO" id="GO:0006612">
    <property type="term" value="P:protein targeting to membrane"/>
    <property type="evidence" value="ECO:0007669"/>
    <property type="project" value="TreeGrafter"/>
</dbReference>
<evidence type="ECO:0000256" key="1">
    <source>
        <dbReference type="ARBA" id="ARBA00004141"/>
    </source>
</evidence>
<keyword evidence="2 8" id="KW-0808">Transferase</keyword>
<dbReference type="AlphaFoldDB" id="A0A8S1YIY1"/>
<dbReference type="PANTHER" id="PTHR22883">
    <property type="entry name" value="ZINC FINGER DHHC DOMAIN CONTAINING PROTEIN"/>
    <property type="match status" value="1"/>
</dbReference>
<keyword evidence="11" id="KW-1185">Reference proteome</keyword>
<dbReference type="GO" id="GO:0005794">
    <property type="term" value="C:Golgi apparatus"/>
    <property type="evidence" value="ECO:0007669"/>
    <property type="project" value="TreeGrafter"/>
</dbReference>
<dbReference type="EC" id="2.3.1.225" evidence="8"/>
<dbReference type="PANTHER" id="PTHR22883:SF23">
    <property type="entry name" value="PALMITOYLTRANSFERASE ZDHHC6"/>
    <property type="match status" value="1"/>
</dbReference>
<dbReference type="Pfam" id="PF01529">
    <property type="entry name" value="DHHC"/>
    <property type="match status" value="1"/>
</dbReference>
<dbReference type="PROSITE" id="PS50216">
    <property type="entry name" value="DHHC"/>
    <property type="match status" value="1"/>
</dbReference>
<dbReference type="InterPro" id="IPR001594">
    <property type="entry name" value="Palmitoyltrfase_DHHC"/>
</dbReference>
<evidence type="ECO:0000256" key="2">
    <source>
        <dbReference type="ARBA" id="ARBA00022679"/>
    </source>
</evidence>
<comment type="similarity">
    <text evidence="7">Belongs to the DHHC palmitoyltransferase family. PFA5 subfamily.</text>
</comment>
<evidence type="ECO:0000256" key="5">
    <source>
        <dbReference type="ARBA" id="ARBA00023136"/>
    </source>
</evidence>
<dbReference type="GO" id="GO:0019706">
    <property type="term" value="F:protein-cysteine S-palmitoyltransferase activity"/>
    <property type="evidence" value="ECO:0007669"/>
    <property type="project" value="UniProtKB-EC"/>
</dbReference>
<evidence type="ECO:0000259" key="9">
    <source>
        <dbReference type="Pfam" id="PF01529"/>
    </source>
</evidence>
<dbReference type="GO" id="GO:0016020">
    <property type="term" value="C:membrane"/>
    <property type="evidence" value="ECO:0007669"/>
    <property type="project" value="UniProtKB-SubCell"/>
</dbReference>
<evidence type="ECO:0000256" key="7">
    <source>
        <dbReference type="ARBA" id="ARBA00038298"/>
    </source>
</evidence>
<evidence type="ECO:0000313" key="11">
    <source>
        <dbReference type="Proteomes" id="UP000689195"/>
    </source>
</evidence>
<sequence>MAQCWKYAFSEFFSKILELILNYIMWQEVRVSIFFNQFDILESCQLCKLIKEQGIYHCSKCDICVRGYDHHCPWVENAQEKPIQSNSRCSFFHCYFFSLAIQFQQ</sequence>
<keyword evidence="4" id="KW-1133">Transmembrane helix</keyword>
<comment type="domain">
    <text evidence="8">The DHHC domain is required for palmitoyltransferase activity.</text>
</comment>
<organism evidence="10 11">
    <name type="scientific">Paramecium pentaurelia</name>
    <dbReference type="NCBI Taxonomy" id="43138"/>
    <lineage>
        <taxon>Eukaryota</taxon>
        <taxon>Sar</taxon>
        <taxon>Alveolata</taxon>
        <taxon>Ciliophora</taxon>
        <taxon>Intramacronucleata</taxon>
        <taxon>Oligohymenophorea</taxon>
        <taxon>Peniculida</taxon>
        <taxon>Parameciidae</taxon>
        <taxon>Paramecium</taxon>
    </lineage>
</organism>
<name>A0A8S1YIY1_9CILI</name>
<comment type="caution">
    <text evidence="10">The sequence shown here is derived from an EMBL/GenBank/DDBJ whole genome shotgun (WGS) entry which is preliminary data.</text>
</comment>
<keyword evidence="3" id="KW-0812">Transmembrane</keyword>
<accession>A0A8S1YIY1</accession>
<keyword evidence="5" id="KW-0472">Membrane</keyword>
<dbReference type="EMBL" id="CAJJDO010000188">
    <property type="protein sequence ID" value="CAD8213849.1"/>
    <property type="molecule type" value="Genomic_DNA"/>
</dbReference>
<evidence type="ECO:0000313" key="10">
    <source>
        <dbReference type="EMBL" id="CAD8213849.1"/>
    </source>
</evidence>
<evidence type="ECO:0000256" key="8">
    <source>
        <dbReference type="RuleBase" id="RU079119"/>
    </source>
</evidence>
<gene>
    <name evidence="10" type="ORF">PPENT_87.1.T1880004</name>
</gene>
<comment type="subcellular location">
    <subcellularLocation>
        <location evidence="1">Membrane</location>
        <topology evidence="1">Multi-pass membrane protein</topology>
    </subcellularLocation>
</comment>